<sequence length="64" mass="7708">MDLFIQLHLADPLPFARRWLRSENSYAHRIATEALKRREETYLEEDAMNHSEIAPKGRWKRNLD</sequence>
<reference evidence="1 2" key="1">
    <citation type="submission" date="2023-03" db="EMBL/GenBank/DDBJ databases">
        <title>WGS of Gossypium arboreum.</title>
        <authorList>
            <person name="Yu D."/>
        </authorList>
    </citation>
    <scope>NUCLEOTIDE SEQUENCE [LARGE SCALE GENOMIC DNA]</scope>
    <source>
        <tissue evidence="1">Leaf</tissue>
    </source>
</reference>
<gene>
    <name evidence="1" type="ORF">PVK06_045041</name>
</gene>
<evidence type="ECO:0000313" key="2">
    <source>
        <dbReference type="Proteomes" id="UP001358586"/>
    </source>
</evidence>
<name>A0ABR0MTA5_GOSAR</name>
<comment type="caution">
    <text evidence="1">The sequence shown here is derived from an EMBL/GenBank/DDBJ whole genome shotgun (WGS) entry which is preliminary data.</text>
</comment>
<accession>A0ABR0MTA5</accession>
<dbReference type="Proteomes" id="UP001358586">
    <property type="component" value="Chromosome 12"/>
</dbReference>
<proteinExistence type="predicted"/>
<protein>
    <submittedName>
        <fullName evidence="1">Uncharacterized protein</fullName>
    </submittedName>
</protein>
<evidence type="ECO:0000313" key="1">
    <source>
        <dbReference type="EMBL" id="KAK5777075.1"/>
    </source>
</evidence>
<dbReference type="EMBL" id="JARKNE010000012">
    <property type="protein sequence ID" value="KAK5777075.1"/>
    <property type="molecule type" value="Genomic_DNA"/>
</dbReference>
<organism evidence="1 2">
    <name type="scientific">Gossypium arboreum</name>
    <name type="common">Tree cotton</name>
    <name type="synonym">Gossypium nanking</name>
    <dbReference type="NCBI Taxonomy" id="29729"/>
    <lineage>
        <taxon>Eukaryota</taxon>
        <taxon>Viridiplantae</taxon>
        <taxon>Streptophyta</taxon>
        <taxon>Embryophyta</taxon>
        <taxon>Tracheophyta</taxon>
        <taxon>Spermatophyta</taxon>
        <taxon>Magnoliopsida</taxon>
        <taxon>eudicotyledons</taxon>
        <taxon>Gunneridae</taxon>
        <taxon>Pentapetalae</taxon>
        <taxon>rosids</taxon>
        <taxon>malvids</taxon>
        <taxon>Malvales</taxon>
        <taxon>Malvaceae</taxon>
        <taxon>Malvoideae</taxon>
        <taxon>Gossypium</taxon>
    </lineage>
</organism>
<keyword evidence="2" id="KW-1185">Reference proteome</keyword>